<comment type="catalytic activity">
    <reaction evidence="1 14">
        <text>adenosylcob(III)inamide + ATP = adenosylcob(III)inamide phosphate + ADP + H(+)</text>
        <dbReference type="Rhea" id="RHEA:15769"/>
        <dbReference type="ChEBI" id="CHEBI:2480"/>
        <dbReference type="ChEBI" id="CHEBI:15378"/>
        <dbReference type="ChEBI" id="CHEBI:30616"/>
        <dbReference type="ChEBI" id="CHEBI:58502"/>
        <dbReference type="ChEBI" id="CHEBI:456216"/>
        <dbReference type="EC" id="2.7.1.156"/>
    </reaction>
</comment>
<proteinExistence type="inferred from homology"/>
<organism evidence="15 16">
    <name type="scientific">Martelella mangrovi</name>
    <dbReference type="NCBI Taxonomy" id="1397477"/>
    <lineage>
        <taxon>Bacteria</taxon>
        <taxon>Pseudomonadati</taxon>
        <taxon>Pseudomonadota</taxon>
        <taxon>Alphaproteobacteria</taxon>
        <taxon>Hyphomicrobiales</taxon>
        <taxon>Aurantimonadaceae</taxon>
        <taxon>Martelella</taxon>
    </lineage>
</organism>
<sequence length="179" mass="19315">MQNDATAQGACLILGGARSGKSAQAEKLARAAKGDLHYVATAQVLDPEMETRIARHRAERGSAWRTHEVPLALVECLESLRDEPRPVVLIDCLTLWVSNLILGDHDVGQAGERLAAFVAECPYPLFIVANEVGLGIVPDYALARRFRDEAGLLNQRIAAAAQTVIFMAAGLPMQLKTTS</sequence>
<evidence type="ECO:0000313" key="15">
    <source>
        <dbReference type="EMBL" id="MET3599927.1"/>
    </source>
</evidence>
<dbReference type="PIRSF" id="PIRSF006135">
    <property type="entry name" value="CobU"/>
    <property type="match status" value="1"/>
</dbReference>
<dbReference type="Gene3D" id="3.40.50.300">
    <property type="entry name" value="P-loop containing nucleotide triphosphate hydrolases"/>
    <property type="match status" value="1"/>
</dbReference>
<comment type="similarity">
    <text evidence="7 14">Belongs to the CobU/CobP family.</text>
</comment>
<dbReference type="InterPro" id="IPR027417">
    <property type="entry name" value="P-loop_NTPase"/>
</dbReference>
<evidence type="ECO:0000256" key="7">
    <source>
        <dbReference type="ARBA" id="ARBA00007490"/>
    </source>
</evidence>
<keyword evidence="8 14" id="KW-0169">Cobalamin biosynthesis</keyword>
<comment type="function">
    <text evidence="4 14">Catalyzes ATP-dependent phosphorylation of adenosylcobinamide and addition of GMP to adenosylcobinamide phosphate.</text>
</comment>
<comment type="catalytic activity">
    <reaction evidence="3">
        <text>adenosylcob(III)inamide + GTP = adenosylcob(III)inamide phosphate + GDP + H(+)</text>
        <dbReference type="Rhea" id="RHEA:15765"/>
        <dbReference type="ChEBI" id="CHEBI:2480"/>
        <dbReference type="ChEBI" id="CHEBI:15378"/>
        <dbReference type="ChEBI" id="CHEBI:37565"/>
        <dbReference type="ChEBI" id="CHEBI:58189"/>
        <dbReference type="ChEBI" id="CHEBI:58502"/>
        <dbReference type="EC" id="2.7.1.156"/>
    </reaction>
</comment>
<evidence type="ECO:0000256" key="5">
    <source>
        <dbReference type="ARBA" id="ARBA00004692"/>
    </source>
</evidence>
<evidence type="ECO:0000256" key="6">
    <source>
        <dbReference type="ARBA" id="ARBA00005159"/>
    </source>
</evidence>
<keyword evidence="16" id="KW-1185">Reference proteome</keyword>
<evidence type="ECO:0000256" key="14">
    <source>
        <dbReference type="PIRNR" id="PIRNR006135"/>
    </source>
</evidence>
<dbReference type="EMBL" id="JBEPLY010000005">
    <property type="protein sequence ID" value="MET3599927.1"/>
    <property type="molecule type" value="Genomic_DNA"/>
</dbReference>
<evidence type="ECO:0000256" key="4">
    <source>
        <dbReference type="ARBA" id="ARBA00003889"/>
    </source>
</evidence>
<comment type="catalytic activity">
    <reaction evidence="2 14">
        <text>adenosylcob(III)inamide phosphate + GTP + H(+) = adenosylcob(III)inamide-GDP + diphosphate</text>
        <dbReference type="Rhea" id="RHEA:22712"/>
        <dbReference type="ChEBI" id="CHEBI:15378"/>
        <dbReference type="ChEBI" id="CHEBI:33019"/>
        <dbReference type="ChEBI" id="CHEBI:37565"/>
        <dbReference type="ChEBI" id="CHEBI:58502"/>
        <dbReference type="ChEBI" id="CHEBI:60487"/>
        <dbReference type="EC" id="2.7.7.62"/>
    </reaction>
</comment>
<evidence type="ECO:0000313" key="16">
    <source>
        <dbReference type="Proteomes" id="UP001549164"/>
    </source>
</evidence>
<name>A0ABV2ICG0_9HYPH</name>
<evidence type="ECO:0000256" key="13">
    <source>
        <dbReference type="ARBA" id="ARBA00023134"/>
    </source>
</evidence>
<evidence type="ECO:0000256" key="12">
    <source>
        <dbReference type="ARBA" id="ARBA00022840"/>
    </source>
</evidence>
<protein>
    <recommendedName>
        <fullName evidence="14">Bifunctional adenosylcobalamin biosynthesis protein</fullName>
        <ecNumber evidence="14">2.7.1.156</ecNumber>
        <ecNumber evidence="14">2.7.7.62</ecNumber>
    </recommendedName>
</protein>
<dbReference type="Pfam" id="PF02283">
    <property type="entry name" value="CobU"/>
    <property type="match status" value="1"/>
</dbReference>
<dbReference type="GO" id="GO:0043752">
    <property type="term" value="F:adenosylcobinamide kinase activity"/>
    <property type="evidence" value="ECO:0007669"/>
    <property type="project" value="UniProtKB-EC"/>
</dbReference>
<dbReference type="SUPFAM" id="SSF52540">
    <property type="entry name" value="P-loop containing nucleoside triphosphate hydrolases"/>
    <property type="match status" value="1"/>
</dbReference>
<reference evidence="15 16" key="1">
    <citation type="submission" date="2024-06" db="EMBL/GenBank/DDBJ databases">
        <title>Genomic Encyclopedia of Type Strains, Phase IV (KMG-IV): sequencing the most valuable type-strain genomes for metagenomic binning, comparative biology and taxonomic classification.</title>
        <authorList>
            <person name="Goeker M."/>
        </authorList>
    </citation>
    <scope>NUCLEOTIDE SEQUENCE [LARGE SCALE GENOMIC DNA]</scope>
    <source>
        <strain evidence="15 16">DSM 28102</strain>
    </source>
</reference>
<keyword evidence="12 14" id="KW-0067">ATP-binding</keyword>
<evidence type="ECO:0000256" key="10">
    <source>
        <dbReference type="ARBA" id="ARBA00022741"/>
    </source>
</evidence>
<keyword evidence="10 14" id="KW-0547">Nucleotide-binding</keyword>
<dbReference type="NCBIfam" id="NF004469">
    <property type="entry name" value="PRK05800.1"/>
    <property type="match status" value="1"/>
</dbReference>
<dbReference type="InterPro" id="IPR003203">
    <property type="entry name" value="CobU/CobP"/>
</dbReference>
<evidence type="ECO:0000256" key="3">
    <source>
        <dbReference type="ARBA" id="ARBA00001522"/>
    </source>
</evidence>
<keyword evidence="15" id="KW-0548">Nucleotidyltransferase</keyword>
<comment type="caution">
    <text evidence="15">The sequence shown here is derived from an EMBL/GenBank/DDBJ whole genome shotgun (WGS) entry which is preliminary data.</text>
</comment>
<dbReference type="CDD" id="cd00544">
    <property type="entry name" value="CobU"/>
    <property type="match status" value="1"/>
</dbReference>
<dbReference type="RefSeq" id="WP_354433994.1">
    <property type="nucleotide sequence ID" value="NZ_JBEPLY010000005.1"/>
</dbReference>
<dbReference type="Proteomes" id="UP001549164">
    <property type="component" value="Unassembled WGS sequence"/>
</dbReference>
<evidence type="ECO:0000256" key="2">
    <source>
        <dbReference type="ARBA" id="ARBA00000711"/>
    </source>
</evidence>
<accession>A0ABV2ICG0</accession>
<evidence type="ECO:0000256" key="11">
    <source>
        <dbReference type="ARBA" id="ARBA00022777"/>
    </source>
</evidence>
<evidence type="ECO:0000256" key="8">
    <source>
        <dbReference type="ARBA" id="ARBA00022573"/>
    </source>
</evidence>
<dbReference type="PANTHER" id="PTHR34848:SF1">
    <property type="entry name" value="BIFUNCTIONAL ADENOSYLCOBALAMIN BIOSYNTHESIS PROTEIN COBU"/>
    <property type="match status" value="1"/>
</dbReference>
<comment type="pathway">
    <text evidence="6 14">Cofactor biosynthesis; adenosylcobalamin biosynthesis; adenosylcobalamin from cob(II)yrinate a,c-diamide: step 5/7.</text>
</comment>
<comment type="pathway">
    <text evidence="5 14">Cofactor biosynthesis; adenosylcobalamin biosynthesis; adenosylcobalamin from cob(II)yrinate a,c-diamide: step 6/7.</text>
</comment>
<gene>
    <name evidence="15" type="ORF">ABID12_001867</name>
</gene>
<keyword evidence="11 14" id="KW-0418">Kinase</keyword>
<dbReference type="EC" id="2.7.7.62" evidence="14"/>
<evidence type="ECO:0000256" key="1">
    <source>
        <dbReference type="ARBA" id="ARBA00000312"/>
    </source>
</evidence>
<dbReference type="EC" id="2.7.1.156" evidence="14"/>
<evidence type="ECO:0000256" key="9">
    <source>
        <dbReference type="ARBA" id="ARBA00022679"/>
    </source>
</evidence>
<dbReference type="PANTHER" id="PTHR34848">
    <property type="match status" value="1"/>
</dbReference>
<dbReference type="GO" id="GO:0008820">
    <property type="term" value="F:cobinamide phosphate guanylyltransferase activity"/>
    <property type="evidence" value="ECO:0007669"/>
    <property type="project" value="UniProtKB-EC"/>
</dbReference>
<keyword evidence="9 14" id="KW-0808">Transferase</keyword>
<keyword evidence="13 14" id="KW-0342">GTP-binding</keyword>